<protein>
    <submittedName>
        <fullName evidence="2">Uncharacterized protein</fullName>
    </submittedName>
</protein>
<feature type="region of interest" description="Disordered" evidence="1">
    <location>
        <begin position="693"/>
        <end position="1198"/>
    </location>
</feature>
<name>A0A6A6QHL0_9PEZI</name>
<evidence type="ECO:0000256" key="1">
    <source>
        <dbReference type="SAM" id="MobiDB-lite"/>
    </source>
</evidence>
<dbReference type="AlphaFoldDB" id="A0A6A6QHL0"/>
<feature type="compositionally biased region" description="Basic residues" evidence="1">
    <location>
        <begin position="31"/>
        <end position="40"/>
    </location>
</feature>
<feature type="compositionally biased region" description="Polar residues" evidence="1">
    <location>
        <begin position="559"/>
        <end position="568"/>
    </location>
</feature>
<accession>A0A6A6QHL0</accession>
<feature type="compositionally biased region" description="Low complexity" evidence="1">
    <location>
        <begin position="59"/>
        <end position="72"/>
    </location>
</feature>
<feature type="compositionally biased region" description="Basic and acidic residues" evidence="1">
    <location>
        <begin position="793"/>
        <end position="820"/>
    </location>
</feature>
<dbReference type="EMBL" id="MU004195">
    <property type="protein sequence ID" value="KAF2491526.1"/>
    <property type="molecule type" value="Genomic_DNA"/>
</dbReference>
<feature type="compositionally biased region" description="Basic residues" evidence="1">
    <location>
        <begin position="175"/>
        <end position="185"/>
    </location>
</feature>
<feature type="region of interest" description="Disordered" evidence="1">
    <location>
        <begin position="1"/>
        <end position="251"/>
    </location>
</feature>
<feature type="compositionally biased region" description="Basic and acidic residues" evidence="1">
    <location>
        <begin position="163"/>
        <end position="174"/>
    </location>
</feature>
<proteinExistence type="predicted"/>
<feature type="compositionally biased region" description="Basic residues" evidence="1">
    <location>
        <begin position="238"/>
        <end position="248"/>
    </location>
</feature>
<feature type="compositionally biased region" description="Pro residues" evidence="1">
    <location>
        <begin position="1130"/>
        <end position="1140"/>
    </location>
</feature>
<reference evidence="2" key="1">
    <citation type="journal article" date="2020" name="Stud. Mycol.">
        <title>101 Dothideomycetes genomes: a test case for predicting lifestyles and emergence of pathogens.</title>
        <authorList>
            <person name="Haridas S."/>
            <person name="Albert R."/>
            <person name="Binder M."/>
            <person name="Bloem J."/>
            <person name="Labutti K."/>
            <person name="Salamov A."/>
            <person name="Andreopoulos B."/>
            <person name="Baker S."/>
            <person name="Barry K."/>
            <person name="Bills G."/>
            <person name="Bluhm B."/>
            <person name="Cannon C."/>
            <person name="Castanera R."/>
            <person name="Culley D."/>
            <person name="Daum C."/>
            <person name="Ezra D."/>
            <person name="Gonzalez J."/>
            <person name="Henrissat B."/>
            <person name="Kuo A."/>
            <person name="Liang C."/>
            <person name="Lipzen A."/>
            <person name="Lutzoni F."/>
            <person name="Magnuson J."/>
            <person name="Mondo S."/>
            <person name="Nolan M."/>
            <person name="Ohm R."/>
            <person name="Pangilinan J."/>
            <person name="Park H.-J."/>
            <person name="Ramirez L."/>
            <person name="Alfaro M."/>
            <person name="Sun H."/>
            <person name="Tritt A."/>
            <person name="Yoshinaga Y."/>
            <person name="Zwiers L.-H."/>
            <person name="Turgeon B."/>
            <person name="Goodwin S."/>
            <person name="Spatafora J."/>
            <person name="Crous P."/>
            <person name="Grigoriev I."/>
        </authorList>
    </citation>
    <scope>NUCLEOTIDE SEQUENCE</scope>
    <source>
        <strain evidence="2">CBS 269.34</strain>
    </source>
</reference>
<keyword evidence="3" id="KW-1185">Reference proteome</keyword>
<feature type="compositionally biased region" description="Polar residues" evidence="1">
    <location>
        <begin position="904"/>
        <end position="949"/>
    </location>
</feature>
<dbReference type="Proteomes" id="UP000799750">
    <property type="component" value="Unassembled WGS sequence"/>
</dbReference>
<feature type="compositionally biased region" description="Pro residues" evidence="1">
    <location>
        <begin position="1039"/>
        <end position="1060"/>
    </location>
</feature>
<feature type="compositionally biased region" description="Low complexity" evidence="1">
    <location>
        <begin position="765"/>
        <end position="781"/>
    </location>
</feature>
<feature type="compositionally biased region" description="Basic and acidic residues" evidence="1">
    <location>
        <begin position="856"/>
        <end position="871"/>
    </location>
</feature>
<gene>
    <name evidence="2" type="ORF">BU16DRAFT_120948</name>
</gene>
<feature type="region of interest" description="Disordered" evidence="1">
    <location>
        <begin position="519"/>
        <end position="568"/>
    </location>
</feature>
<feature type="compositionally biased region" description="Basic and acidic residues" evidence="1">
    <location>
        <begin position="754"/>
        <end position="764"/>
    </location>
</feature>
<feature type="compositionally biased region" description="Polar residues" evidence="1">
    <location>
        <begin position="115"/>
        <end position="124"/>
    </location>
</feature>
<evidence type="ECO:0000313" key="2">
    <source>
        <dbReference type="EMBL" id="KAF2491526.1"/>
    </source>
</evidence>
<evidence type="ECO:0000313" key="3">
    <source>
        <dbReference type="Proteomes" id="UP000799750"/>
    </source>
</evidence>
<feature type="compositionally biased region" description="Polar residues" evidence="1">
    <location>
        <begin position="204"/>
        <end position="233"/>
    </location>
</feature>
<feature type="compositionally biased region" description="Polar residues" evidence="1">
    <location>
        <begin position="148"/>
        <end position="160"/>
    </location>
</feature>
<sequence>MKRRRGSLKADPTTPPASKTATSPGTGLTGRLRRSSKRGNHSTPAKPSRLLPSGPFSMTTRRAASNATNSRAGSVASANSPVQQPDAPFDSDTERVAKRARLSTEPISPPKQIPSPASSGQQDAVASKPASRASSQTSKTSRKRARNSDASSANGETNGIQLKKNDSDQSEKRPAFARRQKRAKVASKETPVESTENAPVITDEASTASRSPEPSLENAITQPLKNEIPSASQEPVKVPKRLPGRRRQPHADVSIEADLRRQLQLKTAYRAIVKALKPVLGELSQRTLTGLEDDPEYHKQSEDHHLVAQELLRYKKQRIAVVDNRKRLAIEELERRKTAEEHIQREQFAIRVRNLQEDLLLQCQHRLLQLEREHKGLDGTGTDDEDAVVVPRHGAQYPHKLTGPLPAKSESRSRVYIETEEMWKQAEVRFDLDKARKAFVSQNTDADDAIENLPGGFAAYAGLSGNDRELATASYNVDTLADAAMQLEQTAADQAKVKVIPNEEATALLMLADLSTQLPLAPGTPPSRNEQLKPAAAAPMSTPARKTIIPPVSPYGPPSATSTAMSLETAESSPVMQPEQLPSSARPILADVNSTPIPTVPQEAARNDAPVKSSNKITDLLNDDAEESGSGLRGHMKPAALTYDGTPTSNLVINGPSQGPTQTQVIDAQPAQLNGNLRGGDGRHAEHVAEQRYLQKHERKAAPYEPLRPREKSPPLGFWSNDTMSRRRNSRHLSPDRTPLTRIRQMLDSSRQQTPDKKLERGDSESTSQRPPSSSNTSRPNDGFWSNFPRWGSELRAKRSGSETASDKSNSRRGSSDRTHMRPPPTRSESIAHPAIAQSSNMDDGSAKPPIHWRFAHYDSPEPDKKAERAGSDSVSHTVRRGSLDKTHMGPPPSRLSIPHERTGSGSRLPSSGHNSAASPSTGQFSFSQSPNDQQGNHGPHTRPSSTEQHGYRPPWEDGRRASAPQQHPPPISPYGPPPQGYPPDYNGQARAPPQSGPPLPPFVQTAQAPPPYNYRFAHYDSQGPPQHQYPTPVSGSYGPPPPQPPTHQSPYPPQPPPQHNPAYSGPPSFNMYQPQQPPQPYQSQPPPHHQQAPPPHQSPYPPLKYSGSQYGGQPILPANMDPRNSQSTPPQPYGQPSHPPAFSQQPPHKPQFEHTTGPGPQHGQSQEYQPKRRPRNYGGIAGSEFRTYTGPNQKRRP</sequence>
<feature type="compositionally biased region" description="Pro residues" evidence="1">
    <location>
        <begin position="967"/>
        <end position="982"/>
    </location>
</feature>
<feature type="compositionally biased region" description="Basic and acidic residues" evidence="1">
    <location>
        <begin position="693"/>
        <end position="713"/>
    </location>
</feature>
<organism evidence="2 3">
    <name type="scientific">Lophium mytilinum</name>
    <dbReference type="NCBI Taxonomy" id="390894"/>
    <lineage>
        <taxon>Eukaryota</taxon>
        <taxon>Fungi</taxon>
        <taxon>Dikarya</taxon>
        <taxon>Ascomycota</taxon>
        <taxon>Pezizomycotina</taxon>
        <taxon>Dothideomycetes</taxon>
        <taxon>Pleosporomycetidae</taxon>
        <taxon>Mytilinidiales</taxon>
        <taxon>Mytilinidiaceae</taxon>
        <taxon>Lophium</taxon>
    </lineage>
</organism>
<feature type="region of interest" description="Disordered" evidence="1">
    <location>
        <begin position="624"/>
        <end position="649"/>
    </location>
</feature>
<dbReference type="OrthoDB" id="4188028at2759"/>
<feature type="compositionally biased region" description="Pro residues" evidence="1">
    <location>
        <begin position="1076"/>
        <end position="1103"/>
    </location>
</feature>